<evidence type="ECO:0000256" key="4">
    <source>
        <dbReference type="ARBA" id="ARBA00022777"/>
    </source>
</evidence>
<dbReference type="PANTHER" id="PTHR11584:SF369">
    <property type="entry name" value="MITOGEN-ACTIVATED PROTEIN KINASE KINASE KINASE 19-RELATED"/>
    <property type="match status" value="1"/>
</dbReference>
<keyword evidence="1" id="KW-0723">Serine/threonine-protein kinase</keyword>
<dbReference type="Pfam" id="PF07714">
    <property type="entry name" value="PK_Tyr_Ser-Thr"/>
    <property type="match status" value="1"/>
</dbReference>
<reference evidence="7 8" key="1">
    <citation type="submission" date="2023-10" db="EMBL/GenBank/DDBJ databases">
        <title>Comparative genomics analysis reveals potential genetic determinants of host preference in Cryptosporidium xiaoi.</title>
        <authorList>
            <person name="Xiao L."/>
            <person name="Li J."/>
        </authorList>
    </citation>
    <scope>NUCLEOTIDE SEQUENCE [LARGE SCALE GENOMIC DNA]</scope>
    <source>
        <strain evidence="7 8">52996</strain>
    </source>
</reference>
<sequence>MHNGASRAISTAMLQQSKRFDRIVCSNIDNNSNDMSIVSERVCAQKYYNDLDFKCYNQRPILSQNYTPPQTPKNVRYVSLLPISRMKYIRYDGEPNLLLGQKYGTTTTTSSMYSKYDCQNIPTTSFKCSNYKQSMPVIYSSPHSSHMASITHTKAIDSNVNERMFVPFSNTNNGNNYSSMNHVDEINRNNSKVIRNQGQGYLMTGTSDQIYRLNNRKIQENHFKDFELKKEETKEANQSKDMPLDNKTKMFSQVASNNHIIEVKKDLIERVPDASDGVLQRLKTTEYIKMEDLVLEPATQRGTFGVVFKGKIKTGPWTNRDVAVKRWKFDNESRVAEEHFKSLEREVYAYRSLRHPNICSYIGVCLEPGFYAIITEYLSNGNLFELLYENKVAVSASDRLKISRQLCDAVYFIHSSKMIHRDIKTANVILDSHNNIKLCDFGQARTMNIITKSNTLGIILDENGGSPRYMAPECFFIGKSIDEKSDVWAIACCLLEIFGAPIPFFDYKSNEDVVNAIIVGKQKPKIPKWFHPKIINILSRCFERKPDNRPSSYEILEALKSIKPDEIQRYGMNIKRDLSGAAVASGRNQGCDTKGSTQTGKRPVGNCIGVAQQRRIVVQAPTETTVQSQIRENYSEIRYKGGIYTPTKGYRL</sequence>
<dbReference type="Gene3D" id="3.30.200.20">
    <property type="entry name" value="Phosphorylase Kinase, domain 1"/>
    <property type="match status" value="1"/>
</dbReference>
<dbReference type="PANTHER" id="PTHR11584">
    <property type="entry name" value="SERINE/THREONINE PROTEIN KINASE"/>
    <property type="match status" value="1"/>
</dbReference>
<evidence type="ECO:0000256" key="2">
    <source>
        <dbReference type="ARBA" id="ARBA00022679"/>
    </source>
</evidence>
<dbReference type="InterPro" id="IPR011009">
    <property type="entry name" value="Kinase-like_dom_sf"/>
</dbReference>
<protein>
    <submittedName>
        <fullName evidence="7">Kinase domain</fullName>
    </submittedName>
</protein>
<keyword evidence="4 7" id="KW-0418">Kinase</keyword>
<dbReference type="AlphaFoldDB" id="A0AAV9Y1K9"/>
<gene>
    <name evidence="7" type="ORF">RS030_152402</name>
</gene>
<evidence type="ECO:0000256" key="3">
    <source>
        <dbReference type="ARBA" id="ARBA00022741"/>
    </source>
</evidence>
<dbReference type="PROSITE" id="PS50011">
    <property type="entry name" value="PROTEIN_KINASE_DOM"/>
    <property type="match status" value="1"/>
</dbReference>
<dbReference type="EMBL" id="JAWDEY010000006">
    <property type="protein sequence ID" value="KAK6590454.1"/>
    <property type="molecule type" value="Genomic_DNA"/>
</dbReference>
<dbReference type="Proteomes" id="UP001311799">
    <property type="component" value="Unassembled WGS sequence"/>
</dbReference>
<keyword evidence="5" id="KW-0067">ATP-binding</keyword>
<accession>A0AAV9Y1K9</accession>
<dbReference type="SMART" id="SM00220">
    <property type="entry name" value="S_TKc"/>
    <property type="match status" value="1"/>
</dbReference>
<evidence type="ECO:0000313" key="7">
    <source>
        <dbReference type="EMBL" id="KAK6590454.1"/>
    </source>
</evidence>
<name>A0AAV9Y1K9_9CRYT</name>
<evidence type="ECO:0000313" key="8">
    <source>
        <dbReference type="Proteomes" id="UP001311799"/>
    </source>
</evidence>
<evidence type="ECO:0000256" key="5">
    <source>
        <dbReference type="ARBA" id="ARBA00022840"/>
    </source>
</evidence>
<dbReference type="InterPro" id="IPR000719">
    <property type="entry name" value="Prot_kinase_dom"/>
</dbReference>
<dbReference type="SUPFAM" id="SSF56112">
    <property type="entry name" value="Protein kinase-like (PK-like)"/>
    <property type="match status" value="1"/>
</dbReference>
<dbReference type="InterPro" id="IPR008271">
    <property type="entry name" value="Ser/Thr_kinase_AS"/>
</dbReference>
<feature type="domain" description="Protein kinase" evidence="6">
    <location>
        <begin position="293"/>
        <end position="562"/>
    </location>
</feature>
<organism evidence="7 8">
    <name type="scientific">Cryptosporidium xiaoi</name>
    <dbReference type="NCBI Taxonomy" id="659607"/>
    <lineage>
        <taxon>Eukaryota</taxon>
        <taxon>Sar</taxon>
        <taxon>Alveolata</taxon>
        <taxon>Apicomplexa</taxon>
        <taxon>Conoidasida</taxon>
        <taxon>Coccidia</taxon>
        <taxon>Eucoccidiorida</taxon>
        <taxon>Eimeriorina</taxon>
        <taxon>Cryptosporidiidae</taxon>
        <taxon>Cryptosporidium</taxon>
    </lineage>
</organism>
<dbReference type="InterPro" id="IPR001245">
    <property type="entry name" value="Ser-Thr/Tyr_kinase_cat_dom"/>
</dbReference>
<comment type="caution">
    <text evidence="7">The sequence shown here is derived from an EMBL/GenBank/DDBJ whole genome shotgun (WGS) entry which is preliminary data.</text>
</comment>
<dbReference type="Gene3D" id="1.10.510.10">
    <property type="entry name" value="Transferase(Phosphotransferase) domain 1"/>
    <property type="match status" value="1"/>
</dbReference>
<keyword evidence="8" id="KW-1185">Reference proteome</keyword>
<keyword evidence="3" id="KW-0547">Nucleotide-binding</keyword>
<evidence type="ECO:0000259" key="6">
    <source>
        <dbReference type="PROSITE" id="PS50011"/>
    </source>
</evidence>
<dbReference type="GO" id="GO:0004674">
    <property type="term" value="F:protein serine/threonine kinase activity"/>
    <property type="evidence" value="ECO:0007669"/>
    <property type="project" value="UniProtKB-KW"/>
</dbReference>
<keyword evidence="2" id="KW-0808">Transferase</keyword>
<dbReference type="GO" id="GO:0005524">
    <property type="term" value="F:ATP binding"/>
    <property type="evidence" value="ECO:0007669"/>
    <property type="project" value="UniProtKB-KW"/>
</dbReference>
<proteinExistence type="predicted"/>
<dbReference type="PROSITE" id="PS00108">
    <property type="entry name" value="PROTEIN_KINASE_ST"/>
    <property type="match status" value="1"/>
</dbReference>
<evidence type="ECO:0000256" key="1">
    <source>
        <dbReference type="ARBA" id="ARBA00022527"/>
    </source>
</evidence>